<reference evidence="4" key="1">
    <citation type="submission" date="2025-08" db="UniProtKB">
        <authorList>
            <consortium name="RefSeq"/>
        </authorList>
    </citation>
    <scope>IDENTIFICATION</scope>
    <source>
        <tissue evidence="4">Whole larvae</tissue>
    </source>
</reference>
<keyword evidence="3" id="KW-1185">Reference proteome</keyword>
<feature type="chain" id="PRO_5046844673" evidence="2">
    <location>
        <begin position="19"/>
        <end position="252"/>
    </location>
</feature>
<dbReference type="RefSeq" id="XP_052747999.1">
    <property type="nucleotide sequence ID" value="XM_052892039.1"/>
</dbReference>
<sequence>MFSGLLITVLTIGRHANAHDIEVTTKKSEILVDKIRRKLMEDNYDYMSSETEELVSVKYTHNKPTNEPYYDHRYTASDDYNDVNMDKNQKLVARTNDKLESLTRYISPSEQNTGTDDQRVSKHDLLYYVDNEHLENDKNIENIITDSEAYEHMEIGSNRNDFSNTKVKYRMLKIKPQHQSRRSSSTYRRFIQEEGDKGVAIINLDDGPFPEFRLPRTRTQYMHQDESEDEMDAASLSDVSNISGSGDEVALT</sequence>
<proteinExistence type="predicted"/>
<organism evidence="3 4">
    <name type="scientific">Galleria mellonella</name>
    <name type="common">Greater wax moth</name>
    <dbReference type="NCBI Taxonomy" id="7137"/>
    <lineage>
        <taxon>Eukaryota</taxon>
        <taxon>Metazoa</taxon>
        <taxon>Ecdysozoa</taxon>
        <taxon>Arthropoda</taxon>
        <taxon>Hexapoda</taxon>
        <taxon>Insecta</taxon>
        <taxon>Pterygota</taxon>
        <taxon>Neoptera</taxon>
        <taxon>Endopterygota</taxon>
        <taxon>Lepidoptera</taxon>
        <taxon>Glossata</taxon>
        <taxon>Ditrysia</taxon>
        <taxon>Pyraloidea</taxon>
        <taxon>Pyralidae</taxon>
        <taxon>Galleriinae</taxon>
        <taxon>Galleria</taxon>
    </lineage>
</organism>
<evidence type="ECO:0000256" key="2">
    <source>
        <dbReference type="SAM" id="SignalP"/>
    </source>
</evidence>
<evidence type="ECO:0000313" key="3">
    <source>
        <dbReference type="Proteomes" id="UP001652740"/>
    </source>
</evidence>
<feature type="region of interest" description="Disordered" evidence="1">
    <location>
        <begin position="222"/>
        <end position="252"/>
    </location>
</feature>
<keyword evidence="2" id="KW-0732">Signal</keyword>
<gene>
    <name evidence="4" type="primary">LOC116412838</name>
</gene>
<accession>A0ABM3MA61</accession>
<dbReference type="GeneID" id="116412838"/>
<evidence type="ECO:0000313" key="4">
    <source>
        <dbReference type="RefSeq" id="XP_052747999.1"/>
    </source>
</evidence>
<evidence type="ECO:0000256" key="1">
    <source>
        <dbReference type="SAM" id="MobiDB-lite"/>
    </source>
</evidence>
<dbReference type="Proteomes" id="UP001652740">
    <property type="component" value="Unplaced"/>
</dbReference>
<feature type="signal peptide" evidence="2">
    <location>
        <begin position="1"/>
        <end position="18"/>
    </location>
</feature>
<name>A0ABM3MA61_GALME</name>
<protein>
    <submittedName>
        <fullName evidence="4">Uncharacterized protein LOC116412838</fullName>
    </submittedName>
</protein>